<evidence type="ECO:0000313" key="2">
    <source>
        <dbReference type="WBParaSite" id="PDA_v2.g17900.t1"/>
    </source>
</evidence>
<reference evidence="2" key="1">
    <citation type="submission" date="2022-11" db="UniProtKB">
        <authorList>
            <consortium name="WormBaseParasite"/>
        </authorList>
    </citation>
    <scope>IDENTIFICATION</scope>
</reference>
<dbReference type="WBParaSite" id="PDA_v2.g17900.t1">
    <property type="protein sequence ID" value="PDA_v2.g17900.t1"/>
    <property type="gene ID" value="PDA_v2.g17900"/>
</dbReference>
<evidence type="ECO:0000313" key="1">
    <source>
        <dbReference type="Proteomes" id="UP000887578"/>
    </source>
</evidence>
<proteinExistence type="predicted"/>
<dbReference type="AlphaFoldDB" id="A0A914PPE2"/>
<organism evidence="1 2">
    <name type="scientific">Panagrolaimus davidi</name>
    <dbReference type="NCBI Taxonomy" id="227884"/>
    <lineage>
        <taxon>Eukaryota</taxon>
        <taxon>Metazoa</taxon>
        <taxon>Ecdysozoa</taxon>
        <taxon>Nematoda</taxon>
        <taxon>Chromadorea</taxon>
        <taxon>Rhabditida</taxon>
        <taxon>Tylenchina</taxon>
        <taxon>Panagrolaimomorpha</taxon>
        <taxon>Panagrolaimoidea</taxon>
        <taxon>Panagrolaimidae</taxon>
        <taxon>Panagrolaimus</taxon>
    </lineage>
</organism>
<protein>
    <submittedName>
        <fullName evidence="2">VWFA domain-containing protein</fullName>
    </submittedName>
</protein>
<keyword evidence="1" id="KW-1185">Reference proteome</keyword>
<name>A0A914PPE2_9BILA</name>
<dbReference type="Proteomes" id="UP000887578">
    <property type="component" value="Unplaced"/>
</dbReference>
<sequence>MQKGTWFETESETPDTECLSDQKDACTLPKRYFTNFIKIPSTSDSSNHCIRLYILDLSPKFMSENEFNVDLKYFLIESIKACMNNGIGDLIRIGVFDQIHSDDTHHFTGFYECRNSSKCNNLIQNLDYKNMTVNYQNETEIFITDTLFMFEYSDSLTTTLKSMFFCPCKLNSAVLLTNRIVNVTANSGINYTNVIDSSCTEFTVILLGRKDEKDYNDTLELLSDTYGLIHSSMNHSNNVFNVPDYNCLRNLTTCIPPCDTSTCEGMILDNCPKIVTTTTSTTTTASLTTTWQPIINIPETSLILYVLAFSNRFTQTNLTTVLDNLIPPLSEIDSLSKYSFKIIISSKNSSQWFSSVNDFKNFLNSIKIEQTEIIADAIDDTEKETIDRLQLAKFEGPILDGIDSPIIILLTDFYSTKFADIYQKPDEPLRNYKLFRVYVFDSITYENYKNLNTELIYFSNVQINETVPLFPTDGSMATSTTAGKHFYTHIFTIFDFIETKFSEVYF</sequence>
<accession>A0A914PPE2</accession>